<comment type="caution">
    <text evidence="3">The sequence shown here is derived from an EMBL/GenBank/DDBJ whole genome shotgun (WGS) entry which is preliminary data.</text>
</comment>
<protein>
    <submittedName>
        <fullName evidence="3">Uncharacterized protein</fullName>
    </submittedName>
</protein>
<dbReference type="GeneID" id="92784074"/>
<gene>
    <name evidence="2" type="ORF">LMG3415_03419</name>
    <name evidence="3" type="ORF">N5C72_11545</name>
</gene>
<proteinExistence type="predicted"/>
<dbReference type="Proteomes" id="UP000507140">
    <property type="component" value="Unassembled WGS sequence"/>
</dbReference>
<evidence type="ECO:0000313" key="4">
    <source>
        <dbReference type="Proteomes" id="UP000507140"/>
    </source>
</evidence>
<name>A0ABD4YTU3_9BURK</name>
<keyword evidence="1" id="KW-0472">Membrane</keyword>
<keyword evidence="1" id="KW-0812">Transmembrane</keyword>
<organism evidence="3 5">
    <name type="scientific">Achromobacter mucicolens</name>
    <dbReference type="NCBI Taxonomy" id="1389922"/>
    <lineage>
        <taxon>Bacteria</taxon>
        <taxon>Pseudomonadati</taxon>
        <taxon>Pseudomonadota</taxon>
        <taxon>Betaproteobacteria</taxon>
        <taxon>Burkholderiales</taxon>
        <taxon>Alcaligenaceae</taxon>
        <taxon>Achromobacter</taxon>
    </lineage>
</organism>
<feature type="transmembrane region" description="Helical" evidence="1">
    <location>
        <begin position="36"/>
        <end position="62"/>
    </location>
</feature>
<evidence type="ECO:0000313" key="3">
    <source>
        <dbReference type="EMBL" id="MDH1178710.1"/>
    </source>
</evidence>
<dbReference type="EMBL" id="JAOBZK010000013">
    <property type="protein sequence ID" value="MDH1178710.1"/>
    <property type="molecule type" value="Genomic_DNA"/>
</dbReference>
<sequence length="63" mass="6586">MTYVAVFMSCLMVMGIVALVVQTIRSAGPEPLLKISAAIVSSTFASLLLVPLGFAVALTMLVE</sequence>
<evidence type="ECO:0000256" key="1">
    <source>
        <dbReference type="SAM" id="Phobius"/>
    </source>
</evidence>
<evidence type="ECO:0000313" key="2">
    <source>
        <dbReference type="EMBL" id="CAB3880323.1"/>
    </source>
</evidence>
<reference evidence="2 4" key="1">
    <citation type="submission" date="2020-04" db="EMBL/GenBank/DDBJ databases">
        <authorList>
            <person name="De Canck E."/>
        </authorList>
    </citation>
    <scope>NUCLEOTIDE SEQUENCE [LARGE SCALE GENOMIC DNA]</scope>
    <source>
        <strain evidence="2 4">LMG 3415</strain>
    </source>
</reference>
<reference evidence="3 5" key="2">
    <citation type="submission" date="2022-09" db="EMBL/GenBank/DDBJ databases">
        <title>Intensive care unit water sources are persistently colonized with multi-drug resistant bacteria and are the site of extensive horizontal gene transfer of antibiotic resistance genes.</title>
        <authorList>
            <person name="Diorio-Toth L."/>
        </authorList>
    </citation>
    <scope>NUCLEOTIDE SEQUENCE [LARGE SCALE GENOMIC DNA]</scope>
    <source>
        <strain evidence="3 5">GD03967</strain>
    </source>
</reference>
<evidence type="ECO:0000313" key="5">
    <source>
        <dbReference type="Proteomes" id="UP001158644"/>
    </source>
</evidence>
<accession>A0ABD4YTU3</accession>
<keyword evidence="4" id="KW-1185">Reference proteome</keyword>
<dbReference type="EMBL" id="CADIKR010000003">
    <property type="protein sequence ID" value="CAB3880323.1"/>
    <property type="molecule type" value="Genomic_DNA"/>
</dbReference>
<dbReference type="Proteomes" id="UP001158644">
    <property type="component" value="Unassembled WGS sequence"/>
</dbReference>
<dbReference type="AlphaFoldDB" id="A0ABD4YTU3"/>
<keyword evidence="1" id="KW-1133">Transmembrane helix</keyword>
<feature type="transmembrane region" description="Helical" evidence="1">
    <location>
        <begin position="6"/>
        <end position="24"/>
    </location>
</feature>
<dbReference type="RefSeq" id="WP_062838453.1">
    <property type="nucleotide sequence ID" value="NZ_CADIKQ010000011.1"/>
</dbReference>